<keyword evidence="5" id="KW-1185">Reference proteome</keyword>
<accession>A0A6M0CJC5</accession>
<name>A0A6M0CJC5_9FLAO</name>
<keyword evidence="2" id="KW-0732">Signal</keyword>
<dbReference type="AlphaFoldDB" id="A0A6M0CJC5"/>
<dbReference type="RefSeq" id="WP_164032367.1">
    <property type="nucleotide sequence ID" value="NZ_JAABOQ010000004.1"/>
</dbReference>
<dbReference type="PANTHER" id="PTHR39200">
    <property type="entry name" value="HYPOTHETICAL EXPORTED PROTEIN"/>
    <property type="match status" value="1"/>
</dbReference>
<dbReference type="Pfam" id="PF10988">
    <property type="entry name" value="DUF2807"/>
    <property type="match status" value="1"/>
</dbReference>
<feature type="domain" description="Putative auto-transporter adhesin head GIN" evidence="3">
    <location>
        <begin position="43"/>
        <end position="227"/>
    </location>
</feature>
<evidence type="ECO:0000313" key="5">
    <source>
        <dbReference type="Proteomes" id="UP000474296"/>
    </source>
</evidence>
<gene>
    <name evidence="4" type="ORF">GWK10_10750</name>
</gene>
<evidence type="ECO:0000259" key="3">
    <source>
        <dbReference type="Pfam" id="PF10988"/>
    </source>
</evidence>
<dbReference type="InterPro" id="IPR021255">
    <property type="entry name" value="DUF2807"/>
</dbReference>
<evidence type="ECO:0000313" key="4">
    <source>
        <dbReference type="EMBL" id="NER17692.1"/>
    </source>
</evidence>
<reference evidence="4 5" key="1">
    <citation type="submission" date="2020-01" db="EMBL/GenBank/DDBJ databases">
        <title>Spongiivirga citrea KCTC 32990T.</title>
        <authorList>
            <person name="Wang G."/>
        </authorList>
    </citation>
    <scope>NUCLEOTIDE SEQUENCE [LARGE SCALE GENOMIC DNA]</scope>
    <source>
        <strain evidence="4 5">KCTC 32990</strain>
    </source>
</reference>
<sequence>MKKSILFCAAFALAITTANAQWWGNNKVKGNGDVKTETRNTSDYDQVRVAGFFDVELVSGNEGKITVEAESNFMEHIMTEVNGSSLKIYVEKGVNLRPTWNKGIKITVPFEDLDMVTLSGSGDVVSKAVIKAANFKTSVSGSGDVNLELDVNSLEGKVTGSGDLRLNGATNDAEYFVTGSGDIHAFSVKAQDVSAKVTGSGDIRAHCDGYLTARITGSGDIRYSGNPKKEDSKVTGSGDIERAN</sequence>
<dbReference type="Proteomes" id="UP000474296">
    <property type="component" value="Unassembled WGS sequence"/>
</dbReference>
<dbReference type="PANTHER" id="PTHR39200:SF1">
    <property type="entry name" value="AUTO-TRANSPORTER ADHESIN HEAD GIN DOMAIN-CONTAINING PROTEIN-RELATED"/>
    <property type="match status" value="1"/>
</dbReference>
<feature type="region of interest" description="Disordered" evidence="1">
    <location>
        <begin position="221"/>
        <end position="244"/>
    </location>
</feature>
<protein>
    <submittedName>
        <fullName evidence="4">DUF4097 family beta strand repeat protein</fullName>
    </submittedName>
</protein>
<dbReference type="EMBL" id="JAABOQ010000004">
    <property type="protein sequence ID" value="NER17692.1"/>
    <property type="molecule type" value="Genomic_DNA"/>
</dbReference>
<organism evidence="4 5">
    <name type="scientific">Spongiivirga citrea</name>
    <dbReference type="NCBI Taxonomy" id="1481457"/>
    <lineage>
        <taxon>Bacteria</taxon>
        <taxon>Pseudomonadati</taxon>
        <taxon>Bacteroidota</taxon>
        <taxon>Flavobacteriia</taxon>
        <taxon>Flavobacteriales</taxon>
        <taxon>Flavobacteriaceae</taxon>
        <taxon>Spongiivirga</taxon>
    </lineage>
</organism>
<evidence type="ECO:0000256" key="1">
    <source>
        <dbReference type="SAM" id="MobiDB-lite"/>
    </source>
</evidence>
<feature type="compositionally biased region" description="Basic and acidic residues" evidence="1">
    <location>
        <begin position="227"/>
        <end position="244"/>
    </location>
</feature>
<comment type="caution">
    <text evidence="4">The sequence shown here is derived from an EMBL/GenBank/DDBJ whole genome shotgun (WGS) entry which is preliminary data.</text>
</comment>
<proteinExistence type="predicted"/>
<feature type="signal peptide" evidence="2">
    <location>
        <begin position="1"/>
        <end position="20"/>
    </location>
</feature>
<dbReference type="Gene3D" id="2.160.20.120">
    <property type="match status" value="1"/>
</dbReference>
<evidence type="ECO:0000256" key="2">
    <source>
        <dbReference type="SAM" id="SignalP"/>
    </source>
</evidence>
<feature type="chain" id="PRO_5027023306" evidence="2">
    <location>
        <begin position="21"/>
        <end position="244"/>
    </location>
</feature>